<proteinExistence type="predicted"/>
<evidence type="ECO:0008006" key="3">
    <source>
        <dbReference type="Google" id="ProtNLM"/>
    </source>
</evidence>
<evidence type="ECO:0000313" key="1">
    <source>
        <dbReference type="EMBL" id="KAL3392164.1"/>
    </source>
</evidence>
<evidence type="ECO:0000313" key="2">
    <source>
        <dbReference type="Proteomes" id="UP001627154"/>
    </source>
</evidence>
<sequence>MDVRVSRGSGFSLSLAFVSIVRGSSSSFSLVHHTQSKDAPELATYAYKPLVPLQTHENYNYYSYCYYYWHNYDYCCCR</sequence>
<name>A0ABD2WHT4_9HYME</name>
<organism evidence="1 2">
    <name type="scientific">Trichogramma kaykai</name>
    <dbReference type="NCBI Taxonomy" id="54128"/>
    <lineage>
        <taxon>Eukaryota</taxon>
        <taxon>Metazoa</taxon>
        <taxon>Ecdysozoa</taxon>
        <taxon>Arthropoda</taxon>
        <taxon>Hexapoda</taxon>
        <taxon>Insecta</taxon>
        <taxon>Pterygota</taxon>
        <taxon>Neoptera</taxon>
        <taxon>Endopterygota</taxon>
        <taxon>Hymenoptera</taxon>
        <taxon>Apocrita</taxon>
        <taxon>Proctotrupomorpha</taxon>
        <taxon>Chalcidoidea</taxon>
        <taxon>Trichogrammatidae</taxon>
        <taxon>Trichogramma</taxon>
    </lineage>
</organism>
<protein>
    <recommendedName>
        <fullName evidence="3">Secreted protein</fullName>
    </recommendedName>
</protein>
<keyword evidence="2" id="KW-1185">Reference proteome</keyword>
<accession>A0ABD2WHT4</accession>
<dbReference type="AlphaFoldDB" id="A0ABD2WHT4"/>
<comment type="caution">
    <text evidence="1">The sequence shown here is derived from an EMBL/GenBank/DDBJ whole genome shotgun (WGS) entry which is preliminary data.</text>
</comment>
<reference evidence="1 2" key="1">
    <citation type="journal article" date="2024" name="bioRxiv">
        <title>A reference genome for Trichogramma kaykai: A tiny desert-dwelling parasitoid wasp with competing sex-ratio distorters.</title>
        <authorList>
            <person name="Culotta J."/>
            <person name="Lindsey A.R."/>
        </authorList>
    </citation>
    <scope>NUCLEOTIDE SEQUENCE [LARGE SCALE GENOMIC DNA]</scope>
    <source>
        <strain evidence="1 2">KSX58</strain>
    </source>
</reference>
<dbReference type="EMBL" id="JBJJXI010000107">
    <property type="protein sequence ID" value="KAL3392164.1"/>
    <property type="molecule type" value="Genomic_DNA"/>
</dbReference>
<gene>
    <name evidence="1" type="ORF">TKK_013470</name>
</gene>
<dbReference type="Proteomes" id="UP001627154">
    <property type="component" value="Unassembled WGS sequence"/>
</dbReference>